<dbReference type="EMBL" id="BAABFA010000007">
    <property type="protein sequence ID" value="GAA4462660.1"/>
    <property type="molecule type" value="Genomic_DNA"/>
</dbReference>
<dbReference type="InterPro" id="IPR031165">
    <property type="entry name" value="GNAT_YJDJ"/>
</dbReference>
<dbReference type="PANTHER" id="PTHR31435">
    <property type="entry name" value="PROTEIN NATD1"/>
    <property type="match status" value="1"/>
</dbReference>
<comment type="caution">
    <text evidence="2">The sequence shown here is derived from an EMBL/GenBank/DDBJ whole genome shotgun (WGS) entry which is preliminary data.</text>
</comment>
<protein>
    <recommendedName>
        <fullName evidence="1">N-acetyltransferase domain-containing protein</fullName>
    </recommendedName>
</protein>
<proteinExistence type="predicted"/>
<accession>A0ABP8NAI5</accession>
<evidence type="ECO:0000313" key="2">
    <source>
        <dbReference type="EMBL" id="GAA4462660.1"/>
    </source>
</evidence>
<sequence>MPHKYMQQHYDIVNNKREFRFEATMPQGIPATLTYRWLKGDMLLMQTTVPPAAKDSGVGDALIKHVLEHARTHGLRIRVYCPMVAAYIQQHTQWADIVAG</sequence>
<dbReference type="InterPro" id="IPR045057">
    <property type="entry name" value="Gcn5-rel_NAT"/>
</dbReference>
<dbReference type="Pfam" id="PF14542">
    <property type="entry name" value="Acetyltransf_CG"/>
    <property type="match status" value="1"/>
</dbReference>
<dbReference type="SUPFAM" id="SSF55729">
    <property type="entry name" value="Acyl-CoA N-acyltransferases (Nat)"/>
    <property type="match status" value="1"/>
</dbReference>
<dbReference type="Proteomes" id="UP001500067">
    <property type="component" value="Unassembled WGS sequence"/>
</dbReference>
<name>A0ABP8NAI5_9BACT</name>
<reference evidence="3" key="1">
    <citation type="journal article" date="2019" name="Int. J. Syst. Evol. Microbiol.">
        <title>The Global Catalogue of Microorganisms (GCM) 10K type strain sequencing project: providing services to taxonomists for standard genome sequencing and annotation.</title>
        <authorList>
            <consortium name="The Broad Institute Genomics Platform"/>
            <consortium name="The Broad Institute Genome Sequencing Center for Infectious Disease"/>
            <person name="Wu L."/>
            <person name="Ma J."/>
        </authorList>
    </citation>
    <scope>NUCLEOTIDE SEQUENCE [LARGE SCALE GENOMIC DNA]</scope>
    <source>
        <strain evidence="3">JCM 32105</strain>
    </source>
</reference>
<dbReference type="Gene3D" id="3.40.630.30">
    <property type="match status" value="1"/>
</dbReference>
<dbReference type="PANTHER" id="PTHR31435:SF10">
    <property type="entry name" value="BSR4717 PROTEIN"/>
    <property type="match status" value="1"/>
</dbReference>
<dbReference type="InterPro" id="IPR016181">
    <property type="entry name" value="Acyl_CoA_acyltransferase"/>
</dbReference>
<feature type="domain" description="N-acetyltransferase" evidence="1">
    <location>
        <begin position="13"/>
        <end position="99"/>
    </location>
</feature>
<evidence type="ECO:0000313" key="3">
    <source>
        <dbReference type="Proteomes" id="UP001500067"/>
    </source>
</evidence>
<keyword evidence="3" id="KW-1185">Reference proteome</keyword>
<evidence type="ECO:0000259" key="1">
    <source>
        <dbReference type="PROSITE" id="PS51729"/>
    </source>
</evidence>
<organism evidence="2 3">
    <name type="scientific">Nemorincola caseinilytica</name>
    <dbReference type="NCBI Taxonomy" id="2054315"/>
    <lineage>
        <taxon>Bacteria</taxon>
        <taxon>Pseudomonadati</taxon>
        <taxon>Bacteroidota</taxon>
        <taxon>Chitinophagia</taxon>
        <taxon>Chitinophagales</taxon>
        <taxon>Chitinophagaceae</taxon>
        <taxon>Nemorincola</taxon>
    </lineage>
</organism>
<gene>
    <name evidence="2" type="ORF">GCM10023093_09700</name>
</gene>
<dbReference type="PROSITE" id="PS51729">
    <property type="entry name" value="GNAT_YJDJ"/>
    <property type="match status" value="1"/>
</dbReference>